<sequence length="230" mass="25263">MKNSKRIAKWVGMLYIIGTISGILSVVFTGSILGSTDLFMTVSANENHVILGVFFILIMGISLGMVAVIIYPIAKKYNETLALGYVVFRGALENFTYIAYAISLLLLVVFSKEYVNAASLDGTSFQSMRNILLDSGEQIQSLSTIIFSVGALMLYYLLYQTKLIPKWLSSWGLIAAIIYLVTGVFALFGPTLTVLMMPLAIQEMVMAVWLIIVGFNSTAKVIDKQTIPSL</sequence>
<evidence type="ECO:0000256" key="1">
    <source>
        <dbReference type="SAM" id="Phobius"/>
    </source>
</evidence>
<reference evidence="2 3" key="1">
    <citation type="submission" date="2019-10" db="EMBL/GenBank/DDBJ databases">
        <title>Gracilibacillus salitolerans sp. nov., a moderate halophile isolated from a saline soil in northwest China.</title>
        <authorList>
            <person name="Gan L."/>
        </authorList>
    </citation>
    <scope>NUCLEOTIDE SEQUENCE [LARGE SCALE GENOMIC DNA]</scope>
    <source>
        <strain evidence="2 3">TP2-8</strain>
    </source>
</reference>
<protein>
    <submittedName>
        <fullName evidence="2">DUF4386 family protein</fullName>
    </submittedName>
</protein>
<comment type="caution">
    <text evidence="2">The sequence shown here is derived from an EMBL/GenBank/DDBJ whole genome shotgun (WGS) entry which is preliminary data.</text>
</comment>
<feature type="transmembrane region" description="Helical" evidence="1">
    <location>
        <begin position="195"/>
        <end position="215"/>
    </location>
</feature>
<feature type="transmembrane region" description="Helical" evidence="1">
    <location>
        <begin position="86"/>
        <end position="110"/>
    </location>
</feature>
<organism evidence="2 3">
    <name type="scientific">Gracilibacillus thailandensis</name>
    <dbReference type="NCBI Taxonomy" id="563735"/>
    <lineage>
        <taxon>Bacteria</taxon>
        <taxon>Bacillati</taxon>
        <taxon>Bacillota</taxon>
        <taxon>Bacilli</taxon>
        <taxon>Bacillales</taxon>
        <taxon>Bacillaceae</taxon>
        <taxon>Gracilibacillus</taxon>
    </lineage>
</organism>
<feature type="transmembrane region" description="Helical" evidence="1">
    <location>
        <begin position="53"/>
        <end position="74"/>
    </location>
</feature>
<feature type="transmembrane region" description="Helical" evidence="1">
    <location>
        <begin position="139"/>
        <end position="159"/>
    </location>
</feature>
<feature type="transmembrane region" description="Helical" evidence="1">
    <location>
        <begin position="12"/>
        <end position="33"/>
    </location>
</feature>
<gene>
    <name evidence="2" type="ORF">GH885_02445</name>
</gene>
<dbReference type="Pfam" id="PF14329">
    <property type="entry name" value="DUF4386"/>
    <property type="match status" value="1"/>
</dbReference>
<dbReference type="InterPro" id="IPR025495">
    <property type="entry name" value="DUF4386"/>
</dbReference>
<evidence type="ECO:0000313" key="3">
    <source>
        <dbReference type="Proteomes" id="UP000435187"/>
    </source>
</evidence>
<feature type="transmembrane region" description="Helical" evidence="1">
    <location>
        <begin position="171"/>
        <end position="189"/>
    </location>
</feature>
<proteinExistence type="predicted"/>
<dbReference type="EMBL" id="WJEE01000002">
    <property type="protein sequence ID" value="MRI65204.1"/>
    <property type="molecule type" value="Genomic_DNA"/>
</dbReference>
<dbReference type="RefSeq" id="WP_153834065.1">
    <property type="nucleotide sequence ID" value="NZ_JBHUMW010000064.1"/>
</dbReference>
<keyword evidence="3" id="KW-1185">Reference proteome</keyword>
<accession>A0A6N7QUI1</accession>
<keyword evidence="1" id="KW-0812">Transmembrane</keyword>
<name>A0A6N7QUI1_9BACI</name>
<keyword evidence="1" id="KW-0472">Membrane</keyword>
<evidence type="ECO:0000313" key="2">
    <source>
        <dbReference type="EMBL" id="MRI65204.1"/>
    </source>
</evidence>
<dbReference type="AlphaFoldDB" id="A0A6N7QUI1"/>
<dbReference type="Proteomes" id="UP000435187">
    <property type="component" value="Unassembled WGS sequence"/>
</dbReference>
<keyword evidence="1" id="KW-1133">Transmembrane helix</keyword>